<accession>A0AAD9TRH0</accession>
<evidence type="ECO:0000313" key="4">
    <source>
        <dbReference type="Proteomes" id="UP001280121"/>
    </source>
</evidence>
<sequence>MIQFLKDFQIYSAEQMILKTSEILYVVCHSCLLEKGFGEYDVLKNNCEDFAIYCKTGLLVGLAAVGSGVYNCYSRLTSDIGVRRDVAKVTVEVVEMVVGPPPPPTISAPSAPPPPISAPSAPLLD</sequence>
<gene>
    <name evidence="3" type="ORF">Ddye_028209</name>
</gene>
<comment type="caution">
    <text evidence="3">The sequence shown here is derived from an EMBL/GenBank/DDBJ whole genome shotgun (WGS) entry which is preliminary data.</text>
</comment>
<feature type="compositionally biased region" description="Pro residues" evidence="1">
    <location>
        <begin position="103"/>
        <end position="117"/>
    </location>
</feature>
<dbReference type="InterPro" id="IPR007053">
    <property type="entry name" value="LRAT_dom"/>
</dbReference>
<evidence type="ECO:0000256" key="1">
    <source>
        <dbReference type="SAM" id="MobiDB-lite"/>
    </source>
</evidence>
<protein>
    <recommendedName>
        <fullName evidence="2">LRAT domain-containing protein</fullName>
    </recommendedName>
</protein>
<keyword evidence="4" id="KW-1185">Reference proteome</keyword>
<organism evidence="3 4">
    <name type="scientific">Dipteronia dyeriana</name>
    <dbReference type="NCBI Taxonomy" id="168575"/>
    <lineage>
        <taxon>Eukaryota</taxon>
        <taxon>Viridiplantae</taxon>
        <taxon>Streptophyta</taxon>
        <taxon>Embryophyta</taxon>
        <taxon>Tracheophyta</taxon>
        <taxon>Spermatophyta</taxon>
        <taxon>Magnoliopsida</taxon>
        <taxon>eudicotyledons</taxon>
        <taxon>Gunneridae</taxon>
        <taxon>Pentapetalae</taxon>
        <taxon>rosids</taxon>
        <taxon>malvids</taxon>
        <taxon>Sapindales</taxon>
        <taxon>Sapindaceae</taxon>
        <taxon>Hippocastanoideae</taxon>
        <taxon>Acereae</taxon>
        <taxon>Dipteronia</taxon>
    </lineage>
</organism>
<evidence type="ECO:0000313" key="3">
    <source>
        <dbReference type="EMBL" id="KAK2640414.1"/>
    </source>
</evidence>
<dbReference type="EMBL" id="JANJYI010000008">
    <property type="protein sequence ID" value="KAK2640414.1"/>
    <property type="molecule type" value="Genomic_DNA"/>
</dbReference>
<dbReference type="PANTHER" id="PTHR46137">
    <property type="entry name" value="OS05G0310600 PROTEIN"/>
    <property type="match status" value="1"/>
</dbReference>
<dbReference type="PANTHER" id="PTHR46137:SF3">
    <property type="entry name" value="OS05G0310600 PROTEIN"/>
    <property type="match status" value="1"/>
</dbReference>
<evidence type="ECO:0000259" key="2">
    <source>
        <dbReference type="Pfam" id="PF04970"/>
    </source>
</evidence>
<proteinExistence type="predicted"/>
<dbReference type="Pfam" id="PF04970">
    <property type="entry name" value="LRAT"/>
    <property type="match status" value="1"/>
</dbReference>
<name>A0AAD9TRH0_9ROSI</name>
<dbReference type="AlphaFoldDB" id="A0AAD9TRH0"/>
<feature type="domain" description="LRAT" evidence="2">
    <location>
        <begin position="27"/>
        <end position="59"/>
    </location>
</feature>
<dbReference type="Proteomes" id="UP001280121">
    <property type="component" value="Unassembled WGS sequence"/>
</dbReference>
<feature type="region of interest" description="Disordered" evidence="1">
    <location>
        <begin position="103"/>
        <end position="125"/>
    </location>
</feature>
<reference evidence="3" key="1">
    <citation type="journal article" date="2023" name="Plant J.">
        <title>Genome sequences and population genomics provide insights into the demographic history, inbreeding, and mutation load of two 'living fossil' tree species of Dipteronia.</title>
        <authorList>
            <person name="Feng Y."/>
            <person name="Comes H.P."/>
            <person name="Chen J."/>
            <person name="Zhu S."/>
            <person name="Lu R."/>
            <person name="Zhang X."/>
            <person name="Li P."/>
            <person name="Qiu J."/>
            <person name="Olsen K.M."/>
            <person name="Qiu Y."/>
        </authorList>
    </citation>
    <scope>NUCLEOTIDE SEQUENCE</scope>
    <source>
        <strain evidence="3">KIB01</strain>
    </source>
</reference>
<dbReference type="Gene3D" id="3.90.1720.10">
    <property type="entry name" value="endopeptidase domain like (from Nostoc punctiforme)"/>
    <property type="match status" value="1"/>
</dbReference>